<proteinExistence type="predicted"/>
<reference evidence="1 2" key="1">
    <citation type="submission" date="2019-07" db="EMBL/GenBank/DDBJ databases">
        <title>Rapid identification of Enteric Bacteria from Whole Genome Sequences (WGS) using Average Nucleotide Identity (ANI).</title>
        <authorList>
            <person name="Lane C."/>
        </authorList>
    </citation>
    <scope>NUCLEOTIDE SEQUENCE [LARGE SCALE GENOMIC DNA]</scope>
    <source>
        <strain evidence="1 2">D2411</strain>
    </source>
</reference>
<sequence>MLTLKEFDPIDFLNNSEMRKEYLNQVLADGDIEELKRAIFYISKAEGLGNIAKKANLNRESFYKMFKPNSKPRFESIFKILNALDYKLSCN</sequence>
<gene>
    <name evidence="1" type="ORF">YZ82_07390</name>
</gene>
<dbReference type="Pfam" id="PF21716">
    <property type="entry name" value="dnstrm_HI1420"/>
    <property type="match status" value="1"/>
</dbReference>
<dbReference type="PANTHER" id="PTHR40275">
    <property type="entry name" value="SSL7038 PROTEIN"/>
    <property type="match status" value="1"/>
</dbReference>
<accession>A0A562XB53</accession>
<name>A0A562XB53_CAMHY</name>
<dbReference type="EMBL" id="VOAP01000020">
    <property type="protein sequence ID" value="TWO19245.1"/>
    <property type="molecule type" value="Genomic_DNA"/>
</dbReference>
<dbReference type="Proteomes" id="UP000321812">
    <property type="component" value="Unassembled WGS sequence"/>
</dbReference>
<organism evidence="1 2">
    <name type="scientific">Campylobacter hyointestinalis</name>
    <dbReference type="NCBI Taxonomy" id="198"/>
    <lineage>
        <taxon>Bacteria</taxon>
        <taxon>Pseudomonadati</taxon>
        <taxon>Campylobacterota</taxon>
        <taxon>Epsilonproteobacteria</taxon>
        <taxon>Campylobacterales</taxon>
        <taxon>Campylobacteraceae</taxon>
        <taxon>Campylobacter</taxon>
    </lineage>
</organism>
<dbReference type="RefSeq" id="WP_147497499.1">
    <property type="nucleotide sequence ID" value="NZ_VOAP01000020.1"/>
</dbReference>
<dbReference type="PANTHER" id="PTHR40275:SF1">
    <property type="entry name" value="SSL7038 PROTEIN"/>
    <property type="match status" value="1"/>
</dbReference>
<dbReference type="NCBIfam" id="TIGR02684">
    <property type="entry name" value="dnstrm_HI1420"/>
    <property type="match status" value="1"/>
</dbReference>
<protein>
    <submittedName>
        <fullName evidence="1">Putative addiction module antidote protein</fullName>
    </submittedName>
</protein>
<dbReference type="AlphaFoldDB" id="A0A562XB53"/>
<comment type="caution">
    <text evidence="1">The sequence shown here is derived from an EMBL/GenBank/DDBJ whole genome shotgun (WGS) entry which is preliminary data.</text>
</comment>
<evidence type="ECO:0000313" key="1">
    <source>
        <dbReference type="EMBL" id="TWO19245.1"/>
    </source>
</evidence>
<evidence type="ECO:0000313" key="2">
    <source>
        <dbReference type="Proteomes" id="UP000321812"/>
    </source>
</evidence>
<dbReference type="InterPro" id="IPR014057">
    <property type="entry name" value="HI1420"/>
</dbReference>